<evidence type="ECO:0000313" key="6">
    <source>
        <dbReference type="EMBL" id="MFC5418322.1"/>
    </source>
</evidence>
<dbReference type="PRINTS" id="PR00337">
    <property type="entry name" value="LEUILEVALBP"/>
</dbReference>
<evidence type="ECO:0000256" key="1">
    <source>
        <dbReference type="ARBA" id="ARBA00010062"/>
    </source>
</evidence>
<sequence>MHRIIGPIMLSWLSAVVSVPAFAQVRIALAGPMTGANASFGDQLRAGAEAAVAQINAKGGVRGEKLELVVADDACDPRQAVSVANKLVGDGVRFIAGHFCSGSTLPASEVYAEAGAVVVTVSTNPKITERGMKALFRIGGRDDQQGPTAAEFIVRRFAGRRIAIVHDKSSFGAGLASEVRNRLVAENQLIALDTGINAGEKDHSALISRLKAARAEVLFFGGYHTEAGLIMRQAADQALRLDLVGGDPLASNEFVAVAGDAANGVHFTFAPDPRKNPASSEAVQAMRARKVEPEGWALYAYATIQVFAEAMAKANSTTPRAVAQAVTGSRFDTAVGEVRFDAKGDNLQPGLVVYRWQGGKSDYADGMTK</sequence>
<dbReference type="InterPro" id="IPR028081">
    <property type="entry name" value="Leu-bd"/>
</dbReference>
<evidence type="ECO:0000313" key="7">
    <source>
        <dbReference type="Proteomes" id="UP001596053"/>
    </source>
</evidence>
<dbReference type="SUPFAM" id="SSF53822">
    <property type="entry name" value="Periplasmic binding protein-like I"/>
    <property type="match status" value="1"/>
</dbReference>
<dbReference type="Proteomes" id="UP001596053">
    <property type="component" value="Unassembled WGS sequence"/>
</dbReference>
<feature type="domain" description="Leucine-binding protein" evidence="5">
    <location>
        <begin position="24"/>
        <end position="359"/>
    </location>
</feature>
<dbReference type="InterPro" id="IPR028082">
    <property type="entry name" value="Peripla_BP_I"/>
</dbReference>
<evidence type="ECO:0000256" key="2">
    <source>
        <dbReference type="ARBA" id="ARBA00022448"/>
    </source>
</evidence>
<evidence type="ECO:0000256" key="3">
    <source>
        <dbReference type="ARBA" id="ARBA00022729"/>
    </source>
</evidence>
<evidence type="ECO:0000256" key="4">
    <source>
        <dbReference type="ARBA" id="ARBA00022970"/>
    </source>
</evidence>
<comment type="caution">
    <text evidence="6">The sequence shown here is derived from an EMBL/GenBank/DDBJ whole genome shotgun (WGS) entry which is preliminary data.</text>
</comment>
<comment type="similarity">
    <text evidence="1">Belongs to the leucine-binding protein family.</text>
</comment>
<reference evidence="7" key="1">
    <citation type="journal article" date="2019" name="Int. J. Syst. Evol. Microbiol.">
        <title>The Global Catalogue of Microorganisms (GCM) 10K type strain sequencing project: providing services to taxonomists for standard genome sequencing and annotation.</title>
        <authorList>
            <consortium name="The Broad Institute Genomics Platform"/>
            <consortium name="The Broad Institute Genome Sequencing Center for Infectious Disease"/>
            <person name="Wu L."/>
            <person name="Ma J."/>
        </authorList>
    </citation>
    <scope>NUCLEOTIDE SEQUENCE [LARGE SCALE GENOMIC DNA]</scope>
    <source>
        <strain evidence="7">NCAIM B.01391</strain>
    </source>
</reference>
<keyword evidence="4" id="KW-0029">Amino-acid transport</keyword>
<keyword evidence="3" id="KW-0732">Signal</keyword>
<dbReference type="PANTHER" id="PTHR47151">
    <property type="entry name" value="LEU/ILE/VAL-BINDING ABC TRANSPORTER SUBUNIT"/>
    <property type="match status" value="1"/>
</dbReference>
<keyword evidence="7" id="KW-1185">Reference proteome</keyword>
<dbReference type="PANTHER" id="PTHR47151:SF2">
    <property type="entry name" value="AMINO ACID BINDING PROTEIN"/>
    <property type="match status" value="1"/>
</dbReference>
<dbReference type="Pfam" id="PF13458">
    <property type="entry name" value="Peripla_BP_6"/>
    <property type="match status" value="1"/>
</dbReference>
<gene>
    <name evidence="6" type="ORF">ACFPOB_01960</name>
</gene>
<accession>A0ABW0IJ78</accession>
<dbReference type="RefSeq" id="WP_377795487.1">
    <property type="nucleotide sequence ID" value="NZ_JBHSLW010000005.1"/>
</dbReference>
<organism evidence="6 7">
    <name type="scientific">Bosea eneae</name>
    <dbReference type="NCBI Taxonomy" id="151454"/>
    <lineage>
        <taxon>Bacteria</taxon>
        <taxon>Pseudomonadati</taxon>
        <taxon>Pseudomonadota</taxon>
        <taxon>Alphaproteobacteria</taxon>
        <taxon>Hyphomicrobiales</taxon>
        <taxon>Boseaceae</taxon>
        <taxon>Bosea</taxon>
    </lineage>
</organism>
<evidence type="ECO:0000259" key="5">
    <source>
        <dbReference type="Pfam" id="PF13458"/>
    </source>
</evidence>
<name>A0ABW0IJ78_9HYPH</name>
<dbReference type="CDD" id="cd06342">
    <property type="entry name" value="PBP1_ABC_LIVBP-like"/>
    <property type="match status" value="1"/>
</dbReference>
<dbReference type="Gene3D" id="3.40.50.2300">
    <property type="match status" value="2"/>
</dbReference>
<keyword evidence="2" id="KW-0813">Transport</keyword>
<proteinExistence type="inferred from homology"/>
<dbReference type="EMBL" id="JBHSLW010000005">
    <property type="protein sequence ID" value="MFC5418322.1"/>
    <property type="molecule type" value="Genomic_DNA"/>
</dbReference>
<protein>
    <submittedName>
        <fullName evidence="6">Branched-chain amino acid ABC transporter substrate-binding protein</fullName>
    </submittedName>
</protein>
<dbReference type="InterPro" id="IPR000709">
    <property type="entry name" value="Leu_Ile_Val-bd"/>
</dbReference>